<dbReference type="Pfam" id="PF19661">
    <property type="entry name" value="DUF6164"/>
    <property type="match status" value="1"/>
</dbReference>
<dbReference type="STRING" id="966.BTA35_0207830"/>
<reference evidence="2" key="1">
    <citation type="submission" date="2017-02" db="EMBL/GenBank/DDBJ databases">
        <title>Draft Genome Sequence of the Salt Water Bacterium Oceanospirillum linum ATCC 11336.</title>
        <authorList>
            <person name="Trachtenberg A.M."/>
            <person name="Carney J.G."/>
            <person name="Linnane J.D."/>
            <person name="Rheaume B.A."/>
            <person name="Pitts N.L."/>
            <person name="Mykles D.L."/>
            <person name="Maclea K.S."/>
        </authorList>
    </citation>
    <scope>NUCLEOTIDE SEQUENCE [LARGE SCALE GENOMIC DNA]</scope>
    <source>
        <strain evidence="2">ATCC 11336</strain>
    </source>
</reference>
<evidence type="ECO:0000256" key="1">
    <source>
        <dbReference type="SAM" id="Phobius"/>
    </source>
</evidence>
<sequence length="113" mass="13113">MAKLLFKLNSVTDEEADFVRARLDKAEVNYYETTKGRFGISLAALWLRDEEDFESARVLLDEIQRDWLEEVRQHPVQTTGERFLEHPTRFLLSIVAIIAIASLTLIPFLDAFK</sequence>
<keyword evidence="1" id="KW-1133">Transmembrane helix</keyword>
<comment type="caution">
    <text evidence="2">The sequence shown here is derived from an EMBL/GenBank/DDBJ whole genome shotgun (WGS) entry which is preliminary data.</text>
</comment>
<evidence type="ECO:0000313" key="2">
    <source>
        <dbReference type="EMBL" id="OOV87892.1"/>
    </source>
</evidence>
<feature type="transmembrane region" description="Helical" evidence="1">
    <location>
        <begin position="90"/>
        <end position="109"/>
    </location>
</feature>
<keyword evidence="1" id="KW-0472">Membrane</keyword>
<keyword evidence="3" id="KW-1185">Reference proteome</keyword>
<dbReference type="AlphaFoldDB" id="A0A1T1HDK8"/>
<proteinExistence type="predicted"/>
<name>A0A1T1HDK8_OCELI</name>
<dbReference type="InterPro" id="IPR046162">
    <property type="entry name" value="DUF6164"/>
</dbReference>
<dbReference type="Proteomes" id="UP000190064">
    <property type="component" value="Unassembled WGS sequence"/>
</dbReference>
<protein>
    <recommendedName>
        <fullName evidence="4">DUF2007 domain-containing protein</fullName>
    </recommendedName>
</protein>
<evidence type="ECO:0008006" key="4">
    <source>
        <dbReference type="Google" id="ProtNLM"/>
    </source>
</evidence>
<organism evidence="2 3">
    <name type="scientific">Oceanospirillum linum</name>
    <dbReference type="NCBI Taxonomy" id="966"/>
    <lineage>
        <taxon>Bacteria</taxon>
        <taxon>Pseudomonadati</taxon>
        <taxon>Pseudomonadota</taxon>
        <taxon>Gammaproteobacteria</taxon>
        <taxon>Oceanospirillales</taxon>
        <taxon>Oceanospirillaceae</taxon>
        <taxon>Oceanospirillum</taxon>
    </lineage>
</organism>
<dbReference type="RefSeq" id="WP_078319244.1">
    <property type="nucleotide sequence ID" value="NZ_FXTS01000002.1"/>
</dbReference>
<accession>A0A1T1HDK8</accession>
<gene>
    <name evidence="2" type="ORF">BTA35_0207830</name>
</gene>
<evidence type="ECO:0000313" key="3">
    <source>
        <dbReference type="Proteomes" id="UP000190064"/>
    </source>
</evidence>
<dbReference type="EMBL" id="MTSD02000002">
    <property type="protein sequence ID" value="OOV87892.1"/>
    <property type="molecule type" value="Genomic_DNA"/>
</dbReference>
<keyword evidence="1" id="KW-0812">Transmembrane</keyword>